<proteinExistence type="predicted"/>
<organism evidence="1 2">
    <name type="scientific">Allorhodopirellula heiligendammensis</name>
    <dbReference type="NCBI Taxonomy" id="2714739"/>
    <lineage>
        <taxon>Bacteria</taxon>
        <taxon>Pseudomonadati</taxon>
        <taxon>Planctomycetota</taxon>
        <taxon>Planctomycetia</taxon>
        <taxon>Pirellulales</taxon>
        <taxon>Pirellulaceae</taxon>
        <taxon>Allorhodopirellula</taxon>
    </lineage>
</organism>
<accession>A0A5C6C235</accession>
<gene>
    <name evidence="1" type="ORF">Poly21_07470</name>
</gene>
<dbReference type="Proteomes" id="UP000319908">
    <property type="component" value="Unassembled WGS sequence"/>
</dbReference>
<reference evidence="1 2" key="1">
    <citation type="journal article" date="2020" name="Antonie Van Leeuwenhoek">
        <title>Rhodopirellula heiligendammensis sp. nov., Rhodopirellula pilleata sp. nov., and Rhodopirellula solitaria sp. nov. isolated from natural or artificial marine surfaces in Northern Germany and California, USA, and emended description of the genus Rhodopirellula.</title>
        <authorList>
            <person name="Kallscheuer N."/>
            <person name="Wiegand S."/>
            <person name="Jogler M."/>
            <person name="Boedeker C."/>
            <person name="Peeters S.H."/>
            <person name="Rast P."/>
            <person name="Heuer A."/>
            <person name="Jetten M.S.M."/>
            <person name="Rohde M."/>
            <person name="Jogler C."/>
        </authorList>
    </citation>
    <scope>NUCLEOTIDE SEQUENCE [LARGE SCALE GENOMIC DNA]</scope>
    <source>
        <strain evidence="1 2">Poly21</strain>
    </source>
</reference>
<name>A0A5C6C235_9BACT</name>
<dbReference type="AlphaFoldDB" id="A0A5C6C235"/>
<dbReference type="EMBL" id="SJPU01000001">
    <property type="protein sequence ID" value="TWU18583.1"/>
    <property type="molecule type" value="Genomic_DNA"/>
</dbReference>
<comment type="caution">
    <text evidence="1">The sequence shown here is derived from an EMBL/GenBank/DDBJ whole genome shotgun (WGS) entry which is preliminary data.</text>
</comment>
<protein>
    <submittedName>
        <fullName evidence="1">Uncharacterized protein</fullName>
    </submittedName>
</protein>
<evidence type="ECO:0000313" key="1">
    <source>
        <dbReference type="EMBL" id="TWU18583.1"/>
    </source>
</evidence>
<keyword evidence="2" id="KW-1185">Reference proteome</keyword>
<sequence>MWIFASKEQRDRRLALLKCLPCPHCKHTGALKRHGFLKGYDELNFKQKAIRAIRVFCSDRANAGGCGRTFSVWIADKVKRLFLDADSLWQFLEQAATTGSKSQAFRDLQSSLSDSAPYRIWKRFLQAQAAIRTALTAIGPPPKHVHQDGVPSPAQSAAQGTIAHLKAAFQDSSINPIAAFQNATQRFFI</sequence>
<dbReference type="OrthoDB" id="9933779at2"/>
<evidence type="ECO:0000313" key="2">
    <source>
        <dbReference type="Proteomes" id="UP000319908"/>
    </source>
</evidence>
<dbReference type="RefSeq" id="WP_146405606.1">
    <property type="nucleotide sequence ID" value="NZ_SJPU01000001.1"/>
</dbReference>